<gene>
    <name evidence="1" type="ORF">DME_LOCUS6168</name>
</gene>
<reference evidence="1 3" key="2">
    <citation type="submission" date="2018-11" db="EMBL/GenBank/DDBJ databases">
        <authorList>
            <consortium name="Pathogen Informatics"/>
        </authorList>
    </citation>
    <scope>NUCLEOTIDE SEQUENCE [LARGE SCALE GENOMIC DNA]</scope>
</reference>
<evidence type="ECO:0000313" key="3">
    <source>
        <dbReference type="Proteomes" id="UP000274756"/>
    </source>
</evidence>
<sequence length="106" mass="11889">MKIFQASLICYDGADCLINGDCAECSGVACIRLQSFKIDHNHAVAFTCLPYATRPYQLEPSGCHVSRTGDGEVCICYEHDYCNNIRQPISRSIFLLMLFALIFPFL</sequence>
<dbReference type="WBParaSite" id="DME_0000180801-mRNA-1">
    <property type="protein sequence ID" value="DME_0000180801-mRNA-1"/>
    <property type="gene ID" value="DME_0000180801"/>
</dbReference>
<name>A0A158Q373_DRAME</name>
<evidence type="ECO:0000313" key="1">
    <source>
        <dbReference type="EMBL" id="VDN56195.1"/>
    </source>
</evidence>
<dbReference type="AlphaFoldDB" id="A0A158Q373"/>
<dbReference type="OrthoDB" id="5836708at2759"/>
<proteinExistence type="predicted"/>
<organism evidence="2 4">
    <name type="scientific">Dracunculus medinensis</name>
    <name type="common">Guinea worm</name>
    <dbReference type="NCBI Taxonomy" id="318479"/>
    <lineage>
        <taxon>Eukaryota</taxon>
        <taxon>Metazoa</taxon>
        <taxon>Ecdysozoa</taxon>
        <taxon>Nematoda</taxon>
        <taxon>Chromadorea</taxon>
        <taxon>Rhabditida</taxon>
        <taxon>Spirurina</taxon>
        <taxon>Dracunculoidea</taxon>
        <taxon>Dracunculidae</taxon>
        <taxon>Dracunculus</taxon>
    </lineage>
</organism>
<dbReference type="Proteomes" id="UP000274756">
    <property type="component" value="Unassembled WGS sequence"/>
</dbReference>
<protein>
    <submittedName>
        <fullName evidence="4">Activin_recp domain-containing protein</fullName>
    </submittedName>
</protein>
<accession>A0A158Q373</accession>
<reference evidence="4" key="1">
    <citation type="submission" date="2016-04" db="UniProtKB">
        <authorList>
            <consortium name="WormBaseParasite"/>
        </authorList>
    </citation>
    <scope>IDENTIFICATION</scope>
</reference>
<evidence type="ECO:0000313" key="4">
    <source>
        <dbReference type="WBParaSite" id="DME_0000180801-mRNA-1"/>
    </source>
</evidence>
<dbReference type="EMBL" id="UYYG01001154">
    <property type="protein sequence ID" value="VDN56195.1"/>
    <property type="molecule type" value="Genomic_DNA"/>
</dbReference>
<dbReference type="Proteomes" id="UP000038040">
    <property type="component" value="Unplaced"/>
</dbReference>
<keyword evidence="3" id="KW-1185">Reference proteome</keyword>
<evidence type="ECO:0000313" key="2">
    <source>
        <dbReference type="Proteomes" id="UP000038040"/>
    </source>
</evidence>